<dbReference type="PROSITE" id="PS51257">
    <property type="entry name" value="PROKAR_LIPOPROTEIN"/>
    <property type="match status" value="1"/>
</dbReference>
<organism evidence="2 3">
    <name type="scientific">Candidatus Sungiibacteriota bacterium</name>
    <dbReference type="NCBI Taxonomy" id="2750080"/>
    <lineage>
        <taxon>Bacteria</taxon>
        <taxon>Candidatus Sungiibacteriota</taxon>
    </lineage>
</organism>
<evidence type="ECO:0000313" key="2">
    <source>
        <dbReference type="EMBL" id="QQG45207.1"/>
    </source>
</evidence>
<gene>
    <name evidence="2" type="ORF">HYW89_04385</name>
</gene>
<protein>
    <submittedName>
        <fullName evidence="2">Uncharacterized protein</fullName>
    </submittedName>
</protein>
<proteinExistence type="predicted"/>
<evidence type="ECO:0000313" key="3">
    <source>
        <dbReference type="Proteomes" id="UP000595618"/>
    </source>
</evidence>
<dbReference type="AlphaFoldDB" id="A0A7T5RJD7"/>
<dbReference type="Proteomes" id="UP000595618">
    <property type="component" value="Chromosome"/>
</dbReference>
<reference evidence="2 3" key="1">
    <citation type="submission" date="2020-07" db="EMBL/GenBank/DDBJ databases">
        <title>Huge and variable diversity of episymbiotic CPR bacteria and DPANN archaea in groundwater ecosystems.</title>
        <authorList>
            <person name="He C.Y."/>
            <person name="Keren R."/>
            <person name="Whittaker M."/>
            <person name="Farag I.F."/>
            <person name="Doudna J."/>
            <person name="Cate J.H.D."/>
            <person name="Banfield J.F."/>
        </authorList>
    </citation>
    <scope>NUCLEOTIDE SEQUENCE [LARGE SCALE GENOMIC DNA]</scope>
    <source>
        <strain evidence="2">NC_groundwater_541_Ag_S-0.1um_46_50</strain>
    </source>
</reference>
<keyword evidence="1" id="KW-0732">Signal</keyword>
<sequence>MVRKPLSLGLFLLLWVAFVTACGSSGGGGSGSQGGGPSFNLPSDLSAFLVKKVCIDNPQQDPYTCTNRRELMPGESLHISNVDMEDSQVSDALPLADGRVVATFDFPPFHIFNNDIDGYDLAGKSLLFYGIQVTRDPVSKGVTWFRRENGVCSQFDSWILFPRFHSGNGMLSGHIVALLHGEPWEKKGLPYPGLCTGTDVPALTKWSSQIVVYTSHGTPPVAKVMLTIVSEHYNSASEETATMIEIFYSTDVYGFRTRWELWVRQEIGESPVSDQKCNGPKRKGPWLMVDCRDFSKVRVNSPPFDSVVWLVHVPVP</sequence>
<dbReference type="EMBL" id="CP066690">
    <property type="protein sequence ID" value="QQG45207.1"/>
    <property type="molecule type" value="Genomic_DNA"/>
</dbReference>
<feature type="chain" id="PRO_5032405124" evidence="1">
    <location>
        <begin position="22"/>
        <end position="316"/>
    </location>
</feature>
<evidence type="ECO:0000256" key="1">
    <source>
        <dbReference type="SAM" id="SignalP"/>
    </source>
</evidence>
<accession>A0A7T5RJD7</accession>
<feature type="signal peptide" evidence="1">
    <location>
        <begin position="1"/>
        <end position="21"/>
    </location>
</feature>
<name>A0A7T5RJD7_9BACT</name>